<name>Q2T5A3_BURTA</name>
<feature type="domain" description="Beta-lactamase class A catalytic" evidence="7">
    <location>
        <begin position="79"/>
        <end position="296"/>
    </location>
</feature>
<gene>
    <name evidence="8" type="ordered locus">BTH_II1450</name>
</gene>
<reference evidence="12 13" key="3">
    <citation type="journal article" date="2020" name="Front. Mol. Biosci.">
        <title>Non-catalytic-Region Mutations Conferring Transition of Class A beta-Lactamases Into ESBLs.</title>
        <authorList>
            <person name="Cao T.-P."/>
            <person name="Yi H."/>
            <person name="Dhanasingh I."/>
            <person name="Ghosh S."/>
            <person name="Choi J.M."/>
            <person name="Lee K.H."/>
            <person name="Ryu S."/>
            <person name="Kim H.S."/>
            <person name="Lee S.H."/>
        </authorList>
    </citation>
    <scope>X-RAY CRYSTALLOGRAPHY (1.30 ANGSTROMS) OF 59-322</scope>
</reference>
<evidence type="ECO:0000256" key="6">
    <source>
        <dbReference type="RuleBase" id="RU361140"/>
    </source>
</evidence>
<keyword evidence="9" id="KW-1185">Reference proteome</keyword>
<dbReference type="EMBL" id="CP000085">
    <property type="protein sequence ID" value="ABC35030.1"/>
    <property type="molecule type" value="Genomic_DNA"/>
</dbReference>
<dbReference type="PDB" id="6AFP">
    <property type="method" value="X-ray"/>
    <property type="resolution" value="1.40 A"/>
    <property type="chains" value="A/B=59-322"/>
</dbReference>
<dbReference type="GO" id="GO:0046677">
    <property type="term" value="P:response to antibiotic"/>
    <property type="evidence" value="ECO:0007669"/>
    <property type="project" value="UniProtKB-UniRule"/>
</dbReference>
<dbReference type="Proteomes" id="UP000001930">
    <property type="component" value="Chromosome II"/>
</dbReference>
<evidence type="ECO:0000313" key="8">
    <source>
        <dbReference type="EMBL" id="ABC35030.1"/>
    </source>
</evidence>
<dbReference type="PANTHER" id="PTHR35333">
    <property type="entry name" value="BETA-LACTAMASE"/>
    <property type="match status" value="1"/>
</dbReference>
<dbReference type="NCBIfam" id="NF033103">
    <property type="entry name" value="bla_class_A"/>
    <property type="match status" value="1"/>
</dbReference>
<sequence length="322" mass="34377">MRTAISGARAPRPDARPFNLLAILAFRSMNHSPLRRSLLIAAVSAPLVGACAPLRDNARNVAAEQQLRELESTFDGRLGFVALDTATGARIAHRADERFPFCSTFKTMLSAAVLARSAGDAALLQRRIPYAKRDLVRYSPITEKHVGAGMTVAELCAATLQYSDNTAANLLIALLGGPQAVTAYARSIGDATFRLDRRETELNTAIPGDERDTTTPAAMAASVRRLLVGDALGTAQRAQLNAWMLGNKTGDARIRAGVPAGWRVADKTGTGDYGTGNDIGVAYPPDRAPIVFVVYTTMRSRNAQARDDVIASAARIAARAFV</sequence>
<evidence type="ECO:0000256" key="2">
    <source>
        <dbReference type="ARBA" id="ARBA00009009"/>
    </source>
</evidence>
<dbReference type="PDB" id="5GLD">
    <property type="method" value="X-ray"/>
    <property type="resolution" value="1.70 A"/>
    <property type="chains" value="A=59-322"/>
</dbReference>
<evidence type="ECO:0000256" key="3">
    <source>
        <dbReference type="ARBA" id="ARBA00012865"/>
    </source>
</evidence>
<dbReference type="PDB" id="5GLA">
    <property type="method" value="X-ray"/>
    <property type="resolution" value="1.50 A"/>
    <property type="chains" value="A/B=59-205, A/B=207-322"/>
</dbReference>
<dbReference type="Pfam" id="PF13354">
    <property type="entry name" value="Beta-lactamase2"/>
    <property type="match status" value="1"/>
</dbReference>
<dbReference type="PROSITE" id="PS00146">
    <property type="entry name" value="BETA_LACTAMASE_A"/>
    <property type="match status" value="1"/>
</dbReference>
<evidence type="ECO:0007829" key="11">
    <source>
        <dbReference type="PDB" id="5GLA"/>
    </source>
</evidence>
<dbReference type="PANTHER" id="PTHR35333:SF3">
    <property type="entry name" value="BETA-LACTAMASE-TYPE TRANSPEPTIDASE FOLD CONTAINING PROTEIN"/>
    <property type="match status" value="1"/>
</dbReference>
<dbReference type="PDBsum" id="5GLB"/>
<reference evidence="10 11" key="2">
    <citation type="journal article" date="2016" name="Sci. Rep.">
        <title>High adaptability of the omega loop underlies the substrate-spectrum-extension evolution of a class A beta-lactamase, PenL.</title>
        <authorList>
            <person name="Yi H."/>
            <person name="Choi J.M."/>
            <person name="Hwang J."/>
            <person name="Prati F."/>
            <person name="Cao T.P."/>
            <person name="Lee S.H."/>
            <person name="Kim H.S."/>
        </authorList>
    </citation>
    <scope>X-RAY CRYSTALLOGRAPHY (1.50 ANGSTROMS) OF 59-205 AND 207-322</scope>
</reference>
<dbReference type="Gene3D" id="3.40.710.10">
    <property type="entry name" value="DD-peptidase/beta-lactamase superfamily"/>
    <property type="match status" value="1"/>
</dbReference>
<dbReference type="AlphaFoldDB" id="Q2T5A3"/>
<dbReference type="InterPro" id="IPR045155">
    <property type="entry name" value="Beta-lactam_cat"/>
</dbReference>
<comment type="catalytic activity">
    <reaction evidence="1 6">
        <text>a beta-lactam + H2O = a substituted beta-amino acid</text>
        <dbReference type="Rhea" id="RHEA:20401"/>
        <dbReference type="ChEBI" id="CHEBI:15377"/>
        <dbReference type="ChEBI" id="CHEBI:35627"/>
        <dbReference type="ChEBI" id="CHEBI:140347"/>
        <dbReference type="EC" id="3.5.2.6"/>
    </reaction>
</comment>
<dbReference type="PDBsum" id="5GLC"/>
<evidence type="ECO:0000313" key="9">
    <source>
        <dbReference type="Proteomes" id="UP000001930"/>
    </source>
</evidence>
<dbReference type="HOGENOM" id="CLU_031960_6_0_4"/>
<evidence type="ECO:0007829" key="13">
    <source>
        <dbReference type="PDB" id="6AFN"/>
    </source>
</evidence>
<dbReference type="PDB" id="5GLB">
    <property type="method" value="X-ray"/>
    <property type="resolution" value="1.60 A"/>
    <property type="chains" value="A=59-205, A=207-322"/>
</dbReference>
<dbReference type="NCBIfam" id="NF000321">
    <property type="entry name" value="blaPEN-Bpc"/>
    <property type="match status" value="1"/>
</dbReference>
<evidence type="ECO:0000256" key="5">
    <source>
        <dbReference type="ARBA" id="ARBA00023251"/>
    </source>
</evidence>
<keyword evidence="10 11" id="KW-0002">3D-structure</keyword>
<dbReference type="GO" id="GO:0030655">
    <property type="term" value="P:beta-lactam antibiotic catabolic process"/>
    <property type="evidence" value="ECO:0007669"/>
    <property type="project" value="InterPro"/>
</dbReference>
<dbReference type="PRINTS" id="PR00118">
    <property type="entry name" value="BLACTAMASEA"/>
</dbReference>
<comment type="similarity">
    <text evidence="2 6">Belongs to the class-A beta-lactamase family.</text>
</comment>
<dbReference type="EC" id="3.5.2.6" evidence="3 6"/>
<organism evidence="8 9">
    <name type="scientific">Burkholderia thailandensis (strain ATCC 700388 / DSM 13276 / CCUG 48851 / CIP 106301 / E264)</name>
    <dbReference type="NCBI Taxonomy" id="271848"/>
    <lineage>
        <taxon>Bacteria</taxon>
        <taxon>Pseudomonadati</taxon>
        <taxon>Pseudomonadota</taxon>
        <taxon>Betaproteobacteria</taxon>
        <taxon>Burkholderiales</taxon>
        <taxon>Burkholderiaceae</taxon>
        <taxon>Burkholderia</taxon>
        <taxon>pseudomallei group</taxon>
    </lineage>
</organism>
<dbReference type="KEGG" id="bte:BTH_II1450"/>
<proteinExistence type="evidence at protein level"/>
<accession>Q2T5A3</accession>
<dbReference type="PDB" id="6AFO">
    <property type="method" value="X-ray"/>
    <property type="resolution" value="1.40 A"/>
    <property type="chains" value="A/B=59-322"/>
</dbReference>
<reference evidence="8 9" key="1">
    <citation type="journal article" date="2005" name="BMC Genomics">
        <title>Bacterial genome adaptation to niches: divergence of the potential virulence genes in three Burkholderia species of different survival strategies.</title>
        <authorList>
            <person name="Kim H.S."/>
            <person name="Schell M.A."/>
            <person name="Yu Y."/>
            <person name="Ulrich R.L."/>
            <person name="Sarria S.H."/>
            <person name="Nierman W.C."/>
            <person name="DeShazer D."/>
        </authorList>
    </citation>
    <scope>NUCLEOTIDE SEQUENCE [LARGE SCALE GENOMIC DNA]</scope>
    <source>
        <strain evidence="9">ATCC 700388 / DSM 13276 / CCUG 48851 / CIP 106301 / E264</strain>
    </source>
</reference>
<dbReference type="InterPro" id="IPR023650">
    <property type="entry name" value="Beta-lactam_class-A_AS"/>
</dbReference>
<protein>
    <recommendedName>
        <fullName evidence="3 6">Beta-lactamase</fullName>
        <ecNumber evidence="3 6">3.5.2.6</ecNumber>
    </recommendedName>
</protein>
<evidence type="ECO:0007829" key="10">
    <source>
        <dbReference type="PDB" id="5GL9"/>
    </source>
</evidence>
<dbReference type="SMR" id="Q2T5A3"/>
<evidence type="ECO:0000256" key="1">
    <source>
        <dbReference type="ARBA" id="ARBA00001526"/>
    </source>
</evidence>
<evidence type="ECO:0007829" key="12">
    <source>
        <dbReference type="PDB" id="6AFM"/>
    </source>
</evidence>
<dbReference type="SUPFAM" id="SSF56601">
    <property type="entry name" value="beta-lactamase/transpeptidase-like"/>
    <property type="match status" value="1"/>
</dbReference>
<keyword evidence="5 6" id="KW-0046">Antibiotic resistance</keyword>
<dbReference type="PDBsum" id="5GLA"/>
<dbReference type="GO" id="GO:0008800">
    <property type="term" value="F:beta-lactamase activity"/>
    <property type="evidence" value="ECO:0007669"/>
    <property type="project" value="UniProtKB-UniRule"/>
</dbReference>
<dbReference type="MEROPS" id="S11.A01"/>
<dbReference type="PDB" id="6AFN">
    <property type="method" value="X-ray"/>
    <property type="resolution" value="1.40 A"/>
    <property type="chains" value="A=59-322"/>
</dbReference>
<dbReference type="PDB" id="5GL9">
    <property type="method" value="X-ray"/>
    <property type="resolution" value="1.50 A"/>
    <property type="chains" value="A=59-322"/>
</dbReference>
<dbReference type="InterPro" id="IPR012338">
    <property type="entry name" value="Beta-lactam/transpept-like"/>
</dbReference>
<dbReference type="PDB" id="5GLC">
    <property type="method" value="X-ray"/>
    <property type="resolution" value="1.60 A"/>
    <property type="chains" value="A=59-322"/>
</dbReference>
<dbReference type="PDB" id="6AFM">
    <property type="method" value="X-ray"/>
    <property type="resolution" value="1.30 A"/>
    <property type="chains" value="A=59-322"/>
</dbReference>
<dbReference type="InterPro" id="IPR000871">
    <property type="entry name" value="Beta-lactam_class-A"/>
</dbReference>
<evidence type="ECO:0000259" key="7">
    <source>
        <dbReference type="Pfam" id="PF13354"/>
    </source>
</evidence>
<evidence type="ECO:0000256" key="4">
    <source>
        <dbReference type="ARBA" id="ARBA00022801"/>
    </source>
</evidence>
<dbReference type="PDBsum" id="5GL9"/>
<dbReference type="PDBsum" id="5GLD"/>
<keyword evidence="4 6" id="KW-0378">Hydrolase</keyword>